<comment type="subcellular location">
    <subcellularLocation>
        <location evidence="1 7">Cytoplasm</location>
        <location evidence="1 7">Cytoskeleton</location>
    </subcellularLocation>
</comment>
<dbReference type="FunFam" id="2.130.10.10:FF:000462">
    <property type="entry name" value="Katanin p80 WD40 repeat-containing subunit B1"/>
    <property type="match status" value="1"/>
</dbReference>
<dbReference type="PRINTS" id="PR00320">
    <property type="entry name" value="GPROTEINBRPT"/>
</dbReference>
<dbReference type="OrthoDB" id="538223at2759"/>
<dbReference type="PANTHER" id="PTHR19845">
    <property type="entry name" value="KATANIN P80 SUBUNIT"/>
    <property type="match status" value="1"/>
</dbReference>
<comment type="similarity">
    <text evidence="7">Belongs to the WD repeat KATNB1 family.</text>
</comment>
<proteinExistence type="inferred from homology"/>
<evidence type="ECO:0000313" key="12">
    <source>
        <dbReference type="EMBL" id="KAG2455090.1"/>
    </source>
</evidence>
<feature type="region of interest" description="Disordered" evidence="9">
    <location>
        <begin position="515"/>
        <end position="581"/>
    </location>
</feature>
<dbReference type="Pfam" id="PF00400">
    <property type="entry name" value="WD40"/>
    <property type="match status" value="2"/>
</dbReference>
<evidence type="ECO:0000256" key="7">
    <source>
        <dbReference type="HAMAP-Rule" id="MF_03022"/>
    </source>
</evidence>
<dbReference type="HAMAP" id="MF_03022">
    <property type="entry name" value="Katanin_p80_B1"/>
    <property type="match status" value="1"/>
</dbReference>
<evidence type="ECO:0000259" key="11">
    <source>
        <dbReference type="Pfam" id="PF23383"/>
    </source>
</evidence>
<feature type="repeat" description="WD" evidence="8">
    <location>
        <begin position="12"/>
        <end position="54"/>
    </location>
</feature>
<dbReference type="InterPro" id="IPR015943">
    <property type="entry name" value="WD40/YVTN_repeat-like_dom_sf"/>
</dbReference>
<dbReference type="SUPFAM" id="SSF50978">
    <property type="entry name" value="WD40 repeat-like"/>
    <property type="match status" value="1"/>
</dbReference>
<feature type="compositionally biased region" description="Low complexity" evidence="9">
    <location>
        <begin position="420"/>
        <end position="431"/>
    </location>
</feature>
<dbReference type="GO" id="GO:0005874">
    <property type="term" value="C:microtubule"/>
    <property type="evidence" value="ECO:0007669"/>
    <property type="project" value="UniProtKB-KW"/>
</dbReference>
<dbReference type="InterPro" id="IPR036322">
    <property type="entry name" value="WD40_repeat_dom_sf"/>
</dbReference>
<dbReference type="GO" id="GO:0008352">
    <property type="term" value="C:katanin complex"/>
    <property type="evidence" value="ECO:0007669"/>
    <property type="project" value="InterPro"/>
</dbReference>
<feature type="region of interest" description="Disordered" evidence="9">
    <location>
        <begin position="405"/>
        <end position="491"/>
    </location>
</feature>
<sequence>MSSSRYAKLVEFAAHAGDVRCVRIGRKTAGVLVTGGDDKKVNVWALGKTTASFSLTGHQSSVESVSFDNDEMVVAAGGSNGSIKVFELQTGKVTKSLSGHKSNVMCLAWHPYDSTIISGSMDTNVKLWNLRDKEAVMTFKGHNAGVTHVRYSPDGNWVASASGDGAVKIWDVRQGRLLQDLCPPTKYEITGVEFSPTEYLMATSSRDKLVRFWDLETFACIDQTTPEATPVRNICFYNDGRTLFSAVQDGCRVWNVDPTQQQDYVDVPWYRVADLAISTIRGTQRLIGCSFNSTMVGLFYIVLKNVRPFCEDPDFMAREPAASVDGNPYAGAGGGSRSNLAAAAAAAQLPPESAVRRLSLNDRGAEPQRAGSAGNLGDAAAAAAAAGYGNGRLAGVGQSVGVGRSQERAASVGSRPPQAPSSSGAAAAAGGDRLPPVALYGAPERERDRSSNRYAGAAGASADFGGGPGDSNASDAGGLGRGASGGHAPGVRPGMVSIGVGVGDSLMRGQLQPDDLARMAGGGGGGGGGLARQRSQPREPTIEVHAPVAPPPSSRSAGSGPSYRGAGSGPDRDRGVGVGVGVGEDRDVDQRYPWQGPGGAAAGPSGLDHRLGGGGGGGAYASVVPSDLEAASALSSRHGMFLSAMKKRANTLMIMRNFVQKGDWRNAIAAARRGDDTAALADLLSAMHDRRDVFTLDLVNEVMAVVETVLSLPSERQQQTGLDVLALHIRAFGPVIRDLCGPGARGVGIDLSFEERRERAAKAKLALQNMVPRLNSLARSSETLGGRAGELAAQLAQL</sequence>
<dbReference type="GO" id="GO:0008017">
    <property type="term" value="F:microtubule binding"/>
    <property type="evidence" value="ECO:0007669"/>
    <property type="project" value="UniProtKB-UniRule"/>
</dbReference>
<dbReference type="Pfam" id="PF13925">
    <property type="entry name" value="Katanin_con80"/>
    <property type="match status" value="1"/>
</dbReference>
<feature type="compositionally biased region" description="Gly residues" evidence="9">
    <location>
        <begin position="477"/>
        <end position="488"/>
    </location>
</feature>
<keyword evidence="3 8" id="KW-0853">WD repeat</keyword>
<gene>
    <name evidence="12" type="ORF">HYH02_000910</name>
</gene>
<comment type="function">
    <text evidence="7">May participate in a complex which severs microtubules in an ATP-dependent manner. Microtubule severing may promote rapid reorganization of cellular microtubule arrays.</text>
</comment>
<evidence type="ECO:0000256" key="3">
    <source>
        <dbReference type="ARBA" id="ARBA00022574"/>
    </source>
</evidence>
<dbReference type="SMART" id="SM00320">
    <property type="entry name" value="WD40"/>
    <property type="match status" value="6"/>
</dbReference>
<comment type="caution">
    <text evidence="12">The sequence shown here is derived from an EMBL/GenBank/DDBJ whole genome shotgun (WGS) entry which is preliminary data.</text>
</comment>
<dbReference type="PANTHER" id="PTHR19845:SF0">
    <property type="entry name" value="KATANIN P80 WD40 REPEAT-CONTAINING SUBUNIT B1"/>
    <property type="match status" value="1"/>
</dbReference>
<organism evidence="12 13">
    <name type="scientific">Chlamydomonas schloesseri</name>
    <dbReference type="NCBI Taxonomy" id="2026947"/>
    <lineage>
        <taxon>Eukaryota</taxon>
        <taxon>Viridiplantae</taxon>
        <taxon>Chlorophyta</taxon>
        <taxon>core chlorophytes</taxon>
        <taxon>Chlorophyceae</taxon>
        <taxon>CS clade</taxon>
        <taxon>Chlamydomonadales</taxon>
        <taxon>Chlamydomonadaceae</taxon>
        <taxon>Chlamydomonas</taxon>
    </lineage>
</organism>
<protein>
    <recommendedName>
        <fullName evidence="7">Katanin p80 WD40 repeat-containing subunit B1 homolog</fullName>
    </recommendedName>
</protein>
<evidence type="ECO:0000256" key="5">
    <source>
        <dbReference type="ARBA" id="ARBA00022737"/>
    </source>
</evidence>
<evidence type="ECO:0000256" key="9">
    <source>
        <dbReference type="SAM" id="MobiDB-lite"/>
    </source>
</evidence>
<keyword evidence="5" id="KW-0677">Repeat</keyword>
<dbReference type="InterPro" id="IPR020472">
    <property type="entry name" value="WD40_PAC1"/>
</dbReference>
<evidence type="ECO:0000256" key="1">
    <source>
        <dbReference type="ARBA" id="ARBA00004245"/>
    </source>
</evidence>
<dbReference type="Pfam" id="PF23383">
    <property type="entry name" value="Beta-prop_IFT140_1st"/>
    <property type="match status" value="1"/>
</dbReference>
<evidence type="ECO:0000256" key="2">
    <source>
        <dbReference type="ARBA" id="ARBA00022490"/>
    </source>
</evidence>
<feature type="repeat" description="WD" evidence="8">
    <location>
        <begin position="55"/>
        <end position="96"/>
    </location>
</feature>
<dbReference type="InterPro" id="IPR056154">
    <property type="entry name" value="Beta-prop_IFT140_1st"/>
</dbReference>
<dbReference type="AlphaFoldDB" id="A0A836BDY9"/>
<evidence type="ECO:0000256" key="8">
    <source>
        <dbReference type="PROSITE-ProRule" id="PRU00221"/>
    </source>
</evidence>
<dbReference type="CDD" id="cd00200">
    <property type="entry name" value="WD40"/>
    <property type="match status" value="1"/>
</dbReference>
<accession>A0A836BDY9</accession>
<evidence type="ECO:0000259" key="10">
    <source>
        <dbReference type="Pfam" id="PF13925"/>
    </source>
</evidence>
<feature type="compositionally biased region" description="Gly residues" evidence="9">
    <location>
        <begin position="520"/>
        <end position="530"/>
    </location>
</feature>
<feature type="domain" description="IFT140 first beta-propeller" evidence="11">
    <location>
        <begin position="79"/>
        <end position="180"/>
    </location>
</feature>
<keyword evidence="2 7" id="KW-0963">Cytoplasm</keyword>
<evidence type="ECO:0000256" key="4">
    <source>
        <dbReference type="ARBA" id="ARBA00022701"/>
    </source>
</evidence>
<dbReference type="InterPro" id="IPR001680">
    <property type="entry name" value="WD40_rpt"/>
</dbReference>
<dbReference type="InterPro" id="IPR026962">
    <property type="entry name" value="KTNB1"/>
</dbReference>
<feature type="repeat" description="WD" evidence="8">
    <location>
        <begin position="139"/>
        <end position="180"/>
    </location>
</feature>
<keyword evidence="13" id="KW-1185">Reference proteome</keyword>
<keyword evidence="6 7" id="KW-0206">Cytoskeleton</keyword>
<keyword evidence="4 7" id="KW-0493">Microtubule</keyword>
<dbReference type="GO" id="GO:0005737">
    <property type="term" value="C:cytoplasm"/>
    <property type="evidence" value="ECO:0007669"/>
    <property type="project" value="UniProtKB-UniRule"/>
</dbReference>
<dbReference type="PROSITE" id="PS50294">
    <property type="entry name" value="WD_REPEATS_REGION"/>
    <property type="match status" value="4"/>
</dbReference>
<feature type="domain" description="Katanin p80 subunit C-terminal" evidence="10">
    <location>
        <begin position="637"/>
        <end position="794"/>
    </location>
</feature>
<feature type="repeat" description="WD" evidence="8">
    <location>
        <begin position="97"/>
        <end position="138"/>
    </location>
</feature>
<dbReference type="InterPro" id="IPR028021">
    <property type="entry name" value="Katanin_C-terminal"/>
</dbReference>
<dbReference type="Proteomes" id="UP000613740">
    <property type="component" value="Unassembled WGS sequence"/>
</dbReference>
<reference evidence="12" key="1">
    <citation type="journal article" date="2020" name="bioRxiv">
        <title>Comparative genomics of Chlamydomonas.</title>
        <authorList>
            <person name="Craig R.J."/>
            <person name="Hasan A.R."/>
            <person name="Ness R.W."/>
            <person name="Keightley P.D."/>
        </authorList>
    </citation>
    <scope>NUCLEOTIDE SEQUENCE</scope>
    <source>
        <strain evidence="12">CCAP 11/173</strain>
    </source>
</reference>
<dbReference type="EMBL" id="JAEHOD010000001">
    <property type="protein sequence ID" value="KAG2455090.1"/>
    <property type="molecule type" value="Genomic_DNA"/>
</dbReference>
<dbReference type="PROSITE" id="PS50082">
    <property type="entry name" value="WD_REPEATS_2"/>
    <property type="match status" value="5"/>
</dbReference>
<dbReference type="GO" id="GO:0051013">
    <property type="term" value="P:microtubule severing"/>
    <property type="evidence" value="ECO:0007669"/>
    <property type="project" value="UniProtKB-UniRule"/>
</dbReference>
<evidence type="ECO:0000256" key="6">
    <source>
        <dbReference type="ARBA" id="ARBA00023212"/>
    </source>
</evidence>
<name>A0A836BDY9_9CHLO</name>
<dbReference type="PROSITE" id="PS00678">
    <property type="entry name" value="WD_REPEATS_1"/>
    <property type="match status" value="3"/>
</dbReference>
<evidence type="ECO:0000313" key="13">
    <source>
        <dbReference type="Proteomes" id="UP000613740"/>
    </source>
</evidence>
<feature type="compositionally biased region" description="Low complexity" evidence="9">
    <location>
        <begin position="554"/>
        <end position="565"/>
    </location>
</feature>
<dbReference type="GO" id="GO:0007019">
    <property type="term" value="P:microtubule depolymerization"/>
    <property type="evidence" value="ECO:0007669"/>
    <property type="project" value="TreeGrafter"/>
</dbReference>
<dbReference type="Gene3D" id="2.130.10.10">
    <property type="entry name" value="YVTN repeat-like/Quinoprotein amine dehydrogenase"/>
    <property type="match status" value="2"/>
</dbReference>
<feature type="repeat" description="WD" evidence="8">
    <location>
        <begin position="189"/>
        <end position="223"/>
    </location>
</feature>
<dbReference type="InterPro" id="IPR019775">
    <property type="entry name" value="WD40_repeat_CS"/>
</dbReference>